<gene>
    <name evidence="9" type="ORF">S01H1_29393</name>
</gene>
<evidence type="ECO:0000259" key="8">
    <source>
        <dbReference type="Pfam" id="PF19300"/>
    </source>
</evidence>
<evidence type="ECO:0000256" key="3">
    <source>
        <dbReference type="ARBA" id="ARBA00022475"/>
    </source>
</evidence>
<dbReference type="SUPFAM" id="SSF161098">
    <property type="entry name" value="MetI-like"/>
    <property type="match status" value="1"/>
</dbReference>
<dbReference type="CDD" id="cd06261">
    <property type="entry name" value="TM_PBP2"/>
    <property type="match status" value="1"/>
</dbReference>
<accession>X0T9D8</accession>
<feature type="domain" description="ABC transporter type 1 GsiC-like N-terminal" evidence="8">
    <location>
        <begin position="5"/>
        <end position="80"/>
    </location>
</feature>
<sequence>MQGILPFVVRRLMWAPFVLLAVTLVTFALGRFGPGDPVETLQGQYHNPEVVERIRHERGLDDPFFVQYGNYMWDVLHGDLGTSFTYLGVPVKDIIFDKMWITIQYNLVALIIIFAVGIPAGIWAALRQGTWQDPLTIGGFLLFRSVPVLVTIPILQFIFALKLGWLPSGGWVERDILGMKIGILDKRIIMPI</sequence>
<keyword evidence="5 7" id="KW-1133">Transmembrane helix</keyword>
<comment type="subcellular location">
    <subcellularLocation>
        <location evidence="1">Cell membrane</location>
        <topology evidence="1">Multi-pass membrane protein</topology>
    </subcellularLocation>
</comment>
<evidence type="ECO:0000256" key="1">
    <source>
        <dbReference type="ARBA" id="ARBA00004651"/>
    </source>
</evidence>
<dbReference type="InterPro" id="IPR045621">
    <property type="entry name" value="BPD_transp_1_N"/>
</dbReference>
<feature type="transmembrane region" description="Helical" evidence="7">
    <location>
        <begin position="12"/>
        <end position="32"/>
    </location>
</feature>
<feature type="transmembrane region" description="Helical" evidence="7">
    <location>
        <begin position="103"/>
        <end position="126"/>
    </location>
</feature>
<keyword evidence="6 7" id="KW-0472">Membrane</keyword>
<dbReference type="AlphaFoldDB" id="X0T9D8"/>
<name>X0T9D8_9ZZZZ</name>
<dbReference type="PANTHER" id="PTHR43163">
    <property type="entry name" value="DIPEPTIDE TRANSPORT SYSTEM PERMEASE PROTEIN DPPB-RELATED"/>
    <property type="match status" value="1"/>
</dbReference>
<evidence type="ECO:0000256" key="7">
    <source>
        <dbReference type="SAM" id="Phobius"/>
    </source>
</evidence>
<reference evidence="9" key="1">
    <citation type="journal article" date="2014" name="Front. Microbiol.">
        <title>High frequency of phylogenetically diverse reductive dehalogenase-homologous genes in deep subseafloor sedimentary metagenomes.</title>
        <authorList>
            <person name="Kawai M."/>
            <person name="Futagami T."/>
            <person name="Toyoda A."/>
            <person name="Takaki Y."/>
            <person name="Nishi S."/>
            <person name="Hori S."/>
            <person name="Arai W."/>
            <person name="Tsubouchi T."/>
            <person name="Morono Y."/>
            <person name="Uchiyama I."/>
            <person name="Ito T."/>
            <person name="Fujiyama A."/>
            <person name="Inagaki F."/>
            <person name="Takami H."/>
        </authorList>
    </citation>
    <scope>NUCLEOTIDE SEQUENCE</scope>
    <source>
        <strain evidence="9">Expedition CK06-06</strain>
    </source>
</reference>
<comment type="caution">
    <text evidence="9">The sequence shown here is derived from an EMBL/GenBank/DDBJ whole genome shotgun (WGS) entry which is preliminary data.</text>
</comment>
<feature type="transmembrane region" description="Helical" evidence="7">
    <location>
        <begin position="138"/>
        <end position="161"/>
    </location>
</feature>
<proteinExistence type="predicted"/>
<evidence type="ECO:0000256" key="2">
    <source>
        <dbReference type="ARBA" id="ARBA00022448"/>
    </source>
</evidence>
<feature type="non-terminal residue" evidence="9">
    <location>
        <position position="192"/>
    </location>
</feature>
<dbReference type="PANTHER" id="PTHR43163:SF7">
    <property type="entry name" value="DIPEPTIDE-TRANSPORT INTEGRAL MEMBRANE PROTEIN ABC TRANSPORTER DPPB-RELATED"/>
    <property type="match status" value="1"/>
</dbReference>
<keyword evidence="2" id="KW-0813">Transport</keyword>
<dbReference type="Pfam" id="PF19300">
    <property type="entry name" value="BPD_transp_1_N"/>
    <property type="match status" value="1"/>
</dbReference>
<evidence type="ECO:0000256" key="4">
    <source>
        <dbReference type="ARBA" id="ARBA00022692"/>
    </source>
</evidence>
<evidence type="ECO:0000256" key="5">
    <source>
        <dbReference type="ARBA" id="ARBA00022989"/>
    </source>
</evidence>
<organism evidence="9">
    <name type="scientific">marine sediment metagenome</name>
    <dbReference type="NCBI Taxonomy" id="412755"/>
    <lineage>
        <taxon>unclassified sequences</taxon>
        <taxon>metagenomes</taxon>
        <taxon>ecological metagenomes</taxon>
    </lineage>
</organism>
<dbReference type="GO" id="GO:0055085">
    <property type="term" value="P:transmembrane transport"/>
    <property type="evidence" value="ECO:0007669"/>
    <property type="project" value="InterPro"/>
</dbReference>
<keyword evidence="3" id="KW-1003">Cell membrane</keyword>
<evidence type="ECO:0000313" key="9">
    <source>
        <dbReference type="EMBL" id="GAF89824.1"/>
    </source>
</evidence>
<keyword evidence="4 7" id="KW-0812">Transmembrane</keyword>
<evidence type="ECO:0000256" key="6">
    <source>
        <dbReference type="ARBA" id="ARBA00023136"/>
    </source>
</evidence>
<dbReference type="EMBL" id="BARS01018017">
    <property type="protein sequence ID" value="GAF89824.1"/>
    <property type="molecule type" value="Genomic_DNA"/>
</dbReference>
<dbReference type="Gene3D" id="1.10.3720.10">
    <property type="entry name" value="MetI-like"/>
    <property type="match status" value="1"/>
</dbReference>
<protein>
    <recommendedName>
        <fullName evidence="8">ABC transporter type 1 GsiC-like N-terminal domain-containing protein</fullName>
    </recommendedName>
</protein>
<dbReference type="GO" id="GO:0005886">
    <property type="term" value="C:plasma membrane"/>
    <property type="evidence" value="ECO:0007669"/>
    <property type="project" value="UniProtKB-SubCell"/>
</dbReference>
<dbReference type="InterPro" id="IPR000515">
    <property type="entry name" value="MetI-like"/>
</dbReference>
<dbReference type="InterPro" id="IPR035906">
    <property type="entry name" value="MetI-like_sf"/>
</dbReference>